<dbReference type="PROSITE" id="PS51387">
    <property type="entry name" value="FAD_PCMH"/>
    <property type="match status" value="1"/>
</dbReference>
<dbReference type="EC" id="1.3.1.72" evidence="2"/>
<dbReference type="PANTHER" id="PTHR10801:SF0">
    <property type="entry name" value="DELTA(24)-STEROL REDUCTASE"/>
    <property type="match status" value="1"/>
</dbReference>
<organism evidence="9 10">
    <name type="scientific">Cephalotrichum gorgonifer</name>
    <dbReference type="NCBI Taxonomy" id="2041049"/>
    <lineage>
        <taxon>Eukaryota</taxon>
        <taxon>Fungi</taxon>
        <taxon>Dikarya</taxon>
        <taxon>Ascomycota</taxon>
        <taxon>Pezizomycotina</taxon>
        <taxon>Sordariomycetes</taxon>
        <taxon>Hypocreomycetidae</taxon>
        <taxon>Microascales</taxon>
        <taxon>Microascaceae</taxon>
        <taxon>Cephalotrichum</taxon>
    </lineage>
</organism>
<evidence type="ECO:0000256" key="1">
    <source>
        <dbReference type="ARBA" id="ARBA00004167"/>
    </source>
</evidence>
<feature type="region of interest" description="Disordered" evidence="7">
    <location>
        <begin position="502"/>
        <end position="557"/>
    </location>
</feature>
<dbReference type="InterPro" id="IPR006094">
    <property type="entry name" value="Oxid_FAD_bind_N"/>
</dbReference>
<keyword evidence="5" id="KW-0560">Oxidoreductase</keyword>
<gene>
    <name evidence="9" type="ORF">DNG_01713</name>
</gene>
<evidence type="ECO:0000259" key="8">
    <source>
        <dbReference type="PROSITE" id="PS51387"/>
    </source>
</evidence>
<dbReference type="InterPro" id="IPR040165">
    <property type="entry name" value="Diminuto-like"/>
</dbReference>
<dbReference type="InterPro" id="IPR036318">
    <property type="entry name" value="FAD-bd_PCMH-like_sf"/>
</dbReference>
<protein>
    <recommendedName>
        <fullName evidence="2">Delta(24)-sterol reductase</fullName>
        <ecNumber evidence="2">1.3.1.72</ecNumber>
    </recommendedName>
</protein>
<dbReference type="GO" id="GO:0050614">
    <property type="term" value="F:Delta24-sterol reductase activity"/>
    <property type="evidence" value="ECO:0007669"/>
    <property type="project" value="UniProtKB-EC"/>
</dbReference>
<evidence type="ECO:0000313" key="9">
    <source>
        <dbReference type="EMBL" id="SPN98668.1"/>
    </source>
</evidence>
<evidence type="ECO:0000256" key="2">
    <source>
        <dbReference type="ARBA" id="ARBA00012405"/>
    </source>
</evidence>
<name>A0AAE8MTL5_9PEZI</name>
<dbReference type="Gene3D" id="3.30.465.10">
    <property type="match status" value="1"/>
</dbReference>
<evidence type="ECO:0000256" key="7">
    <source>
        <dbReference type="SAM" id="MobiDB-lite"/>
    </source>
</evidence>
<feature type="domain" description="FAD-binding PCMH-type" evidence="8">
    <location>
        <begin position="1"/>
        <end position="168"/>
    </location>
</feature>
<dbReference type="EMBL" id="ONZQ02000002">
    <property type="protein sequence ID" value="SPN98668.1"/>
    <property type="molecule type" value="Genomic_DNA"/>
</dbReference>
<keyword evidence="4" id="KW-1133">Transmembrane helix</keyword>
<dbReference type="AlphaFoldDB" id="A0AAE8MTL5"/>
<evidence type="ECO:0000256" key="5">
    <source>
        <dbReference type="ARBA" id="ARBA00023002"/>
    </source>
</evidence>
<dbReference type="PANTHER" id="PTHR10801">
    <property type="entry name" value="24-DEHYDROCHOLESTEROL REDUCTASE"/>
    <property type="match status" value="1"/>
</dbReference>
<evidence type="ECO:0000256" key="4">
    <source>
        <dbReference type="ARBA" id="ARBA00022989"/>
    </source>
</evidence>
<keyword evidence="10" id="KW-1185">Reference proteome</keyword>
<dbReference type="Proteomes" id="UP001187682">
    <property type="component" value="Unassembled WGS sequence"/>
</dbReference>
<evidence type="ECO:0000313" key="10">
    <source>
        <dbReference type="Proteomes" id="UP001187682"/>
    </source>
</evidence>
<proteinExistence type="predicted"/>
<comment type="subcellular location">
    <subcellularLocation>
        <location evidence="1">Membrane</location>
        <topology evidence="1">Single-pass membrane protein</topology>
    </subcellularLocation>
</comment>
<dbReference type="GO" id="GO:0071949">
    <property type="term" value="F:FAD binding"/>
    <property type="evidence" value="ECO:0007669"/>
    <property type="project" value="InterPro"/>
</dbReference>
<dbReference type="SUPFAM" id="SSF56176">
    <property type="entry name" value="FAD-binding/transporter-associated domain-like"/>
    <property type="match status" value="1"/>
</dbReference>
<keyword evidence="3" id="KW-0812">Transmembrane</keyword>
<dbReference type="GO" id="GO:0016020">
    <property type="term" value="C:membrane"/>
    <property type="evidence" value="ECO:0007669"/>
    <property type="project" value="UniProtKB-SubCell"/>
</dbReference>
<dbReference type="GO" id="GO:0005737">
    <property type="term" value="C:cytoplasm"/>
    <property type="evidence" value="ECO:0007669"/>
    <property type="project" value="TreeGrafter"/>
</dbReference>
<evidence type="ECO:0000256" key="3">
    <source>
        <dbReference type="ARBA" id="ARBA00022692"/>
    </source>
</evidence>
<evidence type="ECO:0000256" key="6">
    <source>
        <dbReference type="ARBA" id="ARBA00023136"/>
    </source>
</evidence>
<sequence length="557" mass="62255">MERHEAEVALISERLKHFYATRSPFRVYHGSTNSTRLSNKTRANIVDTSRLNNVLKIDTDAKIAVVEPNVGMGPLAKESLKHGLIPPVVMEFPGITAGGGFSGTSGESSSFKYGVFESTVEWIEIVLPDGEVRRAERGGEDKDLFWGAASSFGTLGVVTLLGVRLIAAGEYVRLEYHLATDFEAAVEKVREQTEVEGVDFVDGIVFAKDRSIICAGRMVTAPVPPGEQVVRFTRATDTWFYLHAKKISKRLARPGSIGVAADFIPLLDYLFRYNRGAFWTARYAFKYFLTPFNRVTRAVLDPFMHTRVMYAALHQSQLSDFHLLQDVSVPMDVAAGFAGWLDKTFGIYPVWLCPLDVARADEDSQHGIHANFCRADAPRVLNFGVWGPLSWDRAEAIEGNRKLERKVTELGGMKCLYAQTCYEEEEFWAVYDRQSYDGLRAKYHAAHLPSVYDKVKRDEKVDEARRKTGWKGKVWGVWPVRGVYGVYKVVRGGDYLLQEKEKGLGGSGKRTEEIAKAEKTGATRAIEGKEAEKRDIVEKTEGAEATQRKEAEKIAGA</sequence>
<dbReference type="Pfam" id="PF01565">
    <property type="entry name" value="FAD_binding_4"/>
    <property type="match status" value="1"/>
</dbReference>
<dbReference type="GO" id="GO:0008202">
    <property type="term" value="P:steroid metabolic process"/>
    <property type="evidence" value="ECO:0007669"/>
    <property type="project" value="TreeGrafter"/>
</dbReference>
<comment type="caution">
    <text evidence="9">The sequence shown here is derived from an EMBL/GenBank/DDBJ whole genome shotgun (WGS) entry which is preliminary data.</text>
</comment>
<dbReference type="GO" id="GO:0000246">
    <property type="term" value="F:Delta24(24-1) sterol reductase activity"/>
    <property type="evidence" value="ECO:0007669"/>
    <property type="project" value="TreeGrafter"/>
</dbReference>
<dbReference type="InterPro" id="IPR016169">
    <property type="entry name" value="FAD-bd_PCMH_sub2"/>
</dbReference>
<accession>A0AAE8MTL5</accession>
<keyword evidence="6" id="KW-0472">Membrane</keyword>
<reference evidence="9" key="1">
    <citation type="submission" date="2018-03" db="EMBL/GenBank/DDBJ databases">
        <authorList>
            <person name="Guldener U."/>
        </authorList>
    </citation>
    <scope>NUCLEOTIDE SEQUENCE</scope>
</reference>
<dbReference type="InterPro" id="IPR016166">
    <property type="entry name" value="FAD-bd_PCMH"/>
</dbReference>